<feature type="transmembrane region" description="Helical" evidence="1">
    <location>
        <begin position="51"/>
        <end position="71"/>
    </location>
</feature>
<sequence>MADIDQQLSEEQAATEEKQAQEFAAEQELYQVQQKAEALYEEGKAFGHPSYFKYFVILIPWAILVDVVDMWDLTGAGAVLGRAFSIFSWISIILILWFTDGKVKKAYHYNENLGQAIADLQKDIARATRFALKSSKFLRKVPGMKGVARQIPRTLVKIRRIARKNPITKVLIGGAINAIPWLAVFNLLFIWVYLSYRDEKKSYRKARELAEEAYAQLSQESSQMV</sequence>
<dbReference type="Proteomes" id="UP000177594">
    <property type="component" value="Unassembled WGS sequence"/>
</dbReference>
<organism evidence="2 3">
    <name type="scientific">Candidatus Yanofskybacteria bacterium RIFCSPHIGHO2_01_FULL_39_8b</name>
    <dbReference type="NCBI Taxonomy" id="1802659"/>
    <lineage>
        <taxon>Bacteria</taxon>
        <taxon>Candidatus Yanofskyibacteriota</taxon>
    </lineage>
</organism>
<dbReference type="AlphaFoldDB" id="A0A1F8EGY1"/>
<keyword evidence="1" id="KW-1133">Transmembrane helix</keyword>
<comment type="caution">
    <text evidence="2">The sequence shown here is derived from an EMBL/GenBank/DDBJ whole genome shotgun (WGS) entry which is preliminary data.</text>
</comment>
<proteinExistence type="predicted"/>
<evidence type="ECO:0000256" key="1">
    <source>
        <dbReference type="SAM" id="Phobius"/>
    </source>
</evidence>
<protein>
    <submittedName>
        <fullName evidence="2">Uncharacterized protein</fullName>
    </submittedName>
</protein>
<reference evidence="2 3" key="1">
    <citation type="journal article" date="2016" name="Nat. Commun.">
        <title>Thousands of microbial genomes shed light on interconnected biogeochemical processes in an aquifer system.</title>
        <authorList>
            <person name="Anantharaman K."/>
            <person name="Brown C.T."/>
            <person name="Hug L.A."/>
            <person name="Sharon I."/>
            <person name="Castelle C.J."/>
            <person name="Probst A.J."/>
            <person name="Thomas B.C."/>
            <person name="Singh A."/>
            <person name="Wilkins M.J."/>
            <person name="Karaoz U."/>
            <person name="Brodie E.L."/>
            <person name="Williams K.H."/>
            <person name="Hubbard S.S."/>
            <person name="Banfield J.F."/>
        </authorList>
    </citation>
    <scope>NUCLEOTIDE SEQUENCE [LARGE SCALE GENOMIC DNA]</scope>
</reference>
<evidence type="ECO:0000313" key="3">
    <source>
        <dbReference type="Proteomes" id="UP000177594"/>
    </source>
</evidence>
<name>A0A1F8EGY1_9BACT</name>
<keyword evidence="1" id="KW-0472">Membrane</keyword>
<keyword evidence="1" id="KW-0812">Transmembrane</keyword>
<feature type="transmembrane region" description="Helical" evidence="1">
    <location>
        <begin position="170"/>
        <end position="194"/>
    </location>
</feature>
<accession>A0A1F8EGY1</accession>
<gene>
    <name evidence="2" type="ORF">A2817_00560</name>
</gene>
<dbReference type="EMBL" id="MGIZ01000004">
    <property type="protein sequence ID" value="OGN00063.1"/>
    <property type="molecule type" value="Genomic_DNA"/>
</dbReference>
<feature type="transmembrane region" description="Helical" evidence="1">
    <location>
        <begin position="77"/>
        <end position="98"/>
    </location>
</feature>
<evidence type="ECO:0000313" key="2">
    <source>
        <dbReference type="EMBL" id="OGN00063.1"/>
    </source>
</evidence>